<dbReference type="InterPro" id="IPR004089">
    <property type="entry name" value="MCPsignal_dom"/>
</dbReference>
<dbReference type="Gene3D" id="3.30.450.20">
    <property type="entry name" value="PAS domain"/>
    <property type="match status" value="1"/>
</dbReference>
<dbReference type="InterPro" id="IPR051310">
    <property type="entry name" value="MCP_chemotaxis"/>
</dbReference>
<gene>
    <name evidence="8" type="ORF">O1Q98_15530</name>
</gene>
<evidence type="ECO:0000256" key="4">
    <source>
        <dbReference type="PROSITE-ProRule" id="PRU00284"/>
    </source>
</evidence>
<evidence type="ECO:0000256" key="3">
    <source>
        <dbReference type="ARBA" id="ARBA00029447"/>
    </source>
</evidence>
<evidence type="ECO:0000259" key="7">
    <source>
        <dbReference type="PROSITE" id="PS50112"/>
    </source>
</evidence>
<dbReference type="SUPFAM" id="SSF58104">
    <property type="entry name" value="Methyl-accepting chemotaxis protein (MCP) signaling domain"/>
    <property type="match status" value="1"/>
</dbReference>
<dbReference type="PANTHER" id="PTHR43531">
    <property type="entry name" value="PROTEIN ICFG"/>
    <property type="match status" value="1"/>
</dbReference>
<feature type="transmembrane region" description="Helical" evidence="5">
    <location>
        <begin position="167"/>
        <end position="185"/>
    </location>
</feature>
<dbReference type="Pfam" id="PF00015">
    <property type="entry name" value="MCPsignal"/>
    <property type="match status" value="1"/>
</dbReference>
<dbReference type="EMBL" id="CP114280">
    <property type="protein sequence ID" value="WFN55041.1"/>
    <property type="molecule type" value="Genomic_DNA"/>
</dbReference>
<dbReference type="CDD" id="cd11386">
    <property type="entry name" value="MCP_signal"/>
    <property type="match status" value="1"/>
</dbReference>
<dbReference type="InterPro" id="IPR035965">
    <property type="entry name" value="PAS-like_dom_sf"/>
</dbReference>
<feature type="domain" description="Methyl-accepting transducer" evidence="6">
    <location>
        <begin position="267"/>
        <end position="496"/>
    </location>
</feature>
<accession>A0ABY8G509</accession>
<evidence type="ECO:0000256" key="1">
    <source>
        <dbReference type="ARBA" id="ARBA00022500"/>
    </source>
</evidence>
<feature type="domain" description="PAS" evidence="7">
    <location>
        <begin position="14"/>
        <end position="50"/>
    </location>
</feature>
<dbReference type="PANTHER" id="PTHR43531:SF7">
    <property type="entry name" value="AEROTAXIS RECEPTOR"/>
    <property type="match status" value="1"/>
</dbReference>
<keyword evidence="2 4" id="KW-0807">Transducer</keyword>
<dbReference type="SMART" id="SM00283">
    <property type="entry name" value="MA"/>
    <property type="match status" value="1"/>
</dbReference>
<dbReference type="InterPro" id="IPR004090">
    <property type="entry name" value="Chemotax_Me-accpt_rcpt"/>
</dbReference>
<dbReference type="SMART" id="SM00091">
    <property type="entry name" value="PAS"/>
    <property type="match status" value="1"/>
</dbReference>
<proteinExistence type="inferred from homology"/>
<keyword evidence="5" id="KW-0812">Transmembrane</keyword>
<dbReference type="InterPro" id="IPR013655">
    <property type="entry name" value="PAS_fold_3"/>
</dbReference>
<dbReference type="Proteomes" id="UP001219630">
    <property type="component" value="Chromosome"/>
</dbReference>
<evidence type="ECO:0000256" key="2">
    <source>
        <dbReference type="ARBA" id="ARBA00023224"/>
    </source>
</evidence>
<dbReference type="PROSITE" id="PS50111">
    <property type="entry name" value="CHEMOTAXIS_TRANSDUC_2"/>
    <property type="match status" value="1"/>
</dbReference>
<dbReference type="RefSeq" id="WP_125260500.1">
    <property type="nucleotide sequence ID" value="NZ_CP114280.1"/>
</dbReference>
<dbReference type="CDD" id="cd00130">
    <property type="entry name" value="PAS"/>
    <property type="match status" value="1"/>
</dbReference>
<dbReference type="NCBIfam" id="TIGR00229">
    <property type="entry name" value="sensory_box"/>
    <property type="match status" value="1"/>
</dbReference>
<name>A0ABY8G509_9GAMM</name>
<sequence>MRVNTPITQQEYRLDSNTTLMSTTDIHSHITYANSAFIRVSGFEEHELVGTPHNIVRHPDMPVEAFADMWYTLQQGESWTGLVKNRRKNGDHYWVRANVTPVYHHNQLTGYISVRNTPSVEEIKAAEPLYEAVQSKQARNIRFYKGLVVRTGAFAVLSLFQKMSVRWRLRAAVLAGGLIPLILSLLGANPATFVIASLLLMVLMDTYLQQQIARPLRLILRQAQQVVSGRKADNHRFNRVDDIGLLLRVVNQFGLNLHSLVDDVGAQVAGINQVSQQLTDSNRDLSARTEETSANLQQTAAAIEQITVAVQQSAETAIQATQMAQSASHSASQGGTIMADAVGMMEAISQASRKMVDIIGVIDSIAFQTNILALNAAVEAARAGTQGRGFAVVAAEVRSLAQHSASAAQEIKALIDANMNSVENGSALVDKAGLHIQDIVNEVQQVATMISEISNATREQTAALSLINDSISQIETMTSGNTDMVEQSSEFAAALGNQALRLTDAINVYGK</sequence>
<dbReference type="Pfam" id="PF08447">
    <property type="entry name" value="PAS_3"/>
    <property type="match status" value="1"/>
</dbReference>
<dbReference type="PROSITE" id="PS50112">
    <property type="entry name" value="PAS"/>
    <property type="match status" value="1"/>
</dbReference>
<keyword evidence="5" id="KW-1133">Transmembrane helix</keyword>
<reference evidence="8 9" key="1">
    <citation type="submission" date="2022-12" db="EMBL/GenBank/DDBJ databases">
        <title>Complete genome sequencing of Dickeya lacustris type strain LMG30899.</title>
        <authorList>
            <person name="Dobhal S."/>
            <person name="Arizala D."/>
            <person name="Arif M."/>
        </authorList>
    </citation>
    <scope>NUCLEOTIDE SEQUENCE [LARGE SCALE GENOMIC DNA]</scope>
    <source>
        <strain evidence="8 9">LMG30899</strain>
    </source>
</reference>
<organism evidence="8 9">
    <name type="scientific">Dickeya lacustris</name>
    <dbReference type="NCBI Taxonomy" id="2259638"/>
    <lineage>
        <taxon>Bacteria</taxon>
        <taxon>Pseudomonadati</taxon>
        <taxon>Pseudomonadota</taxon>
        <taxon>Gammaproteobacteria</taxon>
        <taxon>Enterobacterales</taxon>
        <taxon>Pectobacteriaceae</taxon>
        <taxon>Dickeya</taxon>
    </lineage>
</organism>
<keyword evidence="5" id="KW-0472">Membrane</keyword>
<dbReference type="PRINTS" id="PR00260">
    <property type="entry name" value="CHEMTRNSDUCR"/>
</dbReference>
<dbReference type="InterPro" id="IPR001610">
    <property type="entry name" value="PAC"/>
</dbReference>
<protein>
    <submittedName>
        <fullName evidence="8">Methyl-accepting chemotaxis protein</fullName>
    </submittedName>
</protein>
<dbReference type="SMART" id="SM00086">
    <property type="entry name" value="PAC"/>
    <property type="match status" value="1"/>
</dbReference>
<dbReference type="SUPFAM" id="SSF55785">
    <property type="entry name" value="PYP-like sensor domain (PAS domain)"/>
    <property type="match status" value="1"/>
</dbReference>
<keyword evidence="1" id="KW-0145">Chemotaxis</keyword>
<evidence type="ECO:0000259" key="6">
    <source>
        <dbReference type="PROSITE" id="PS50111"/>
    </source>
</evidence>
<comment type="similarity">
    <text evidence="3">Belongs to the methyl-accepting chemotaxis (MCP) protein family.</text>
</comment>
<dbReference type="InterPro" id="IPR000014">
    <property type="entry name" value="PAS"/>
</dbReference>
<keyword evidence="9" id="KW-1185">Reference proteome</keyword>
<evidence type="ECO:0000256" key="5">
    <source>
        <dbReference type="SAM" id="Phobius"/>
    </source>
</evidence>
<evidence type="ECO:0000313" key="8">
    <source>
        <dbReference type="EMBL" id="WFN55041.1"/>
    </source>
</evidence>
<evidence type="ECO:0000313" key="9">
    <source>
        <dbReference type="Proteomes" id="UP001219630"/>
    </source>
</evidence>
<dbReference type="Gene3D" id="1.10.287.950">
    <property type="entry name" value="Methyl-accepting chemotaxis protein"/>
    <property type="match status" value="1"/>
</dbReference>